<evidence type="ECO:0000256" key="9">
    <source>
        <dbReference type="SAM" id="MobiDB-lite"/>
    </source>
</evidence>
<organism evidence="13 14">
    <name type="scientific">Lithohypha guttulata</name>
    <dbReference type="NCBI Taxonomy" id="1690604"/>
    <lineage>
        <taxon>Eukaryota</taxon>
        <taxon>Fungi</taxon>
        <taxon>Dikarya</taxon>
        <taxon>Ascomycota</taxon>
        <taxon>Pezizomycotina</taxon>
        <taxon>Eurotiomycetes</taxon>
        <taxon>Chaetothyriomycetidae</taxon>
        <taxon>Chaetothyriales</taxon>
        <taxon>Trichomeriaceae</taxon>
        <taxon>Lithohypha</taxon>
    </lineage>
</organism>
<reference evidence="13 14" key="1">
    <citation type="submission" date="2023-08" db="EMBL/GenBank/DDBJ databases">
        <title>Black Yeasts Isolated from many extreme environments.</title>
        <authorList>
            <person name="Coleine C."/>
            <person name="Stajich J.E."/>
            <person name="Selbmann L."/>
        </authorList>
    </citation>
    <scope>NUCLEOTIDE SEQUENCE [LARGE SCALE GENOMIC DNA]</scope>
    <source>
        <strain evidence="13 14">CCFEE 5910</strain>
    </source>
</reference>
<gene>
    <name evidence="13" type="primary">MRH4</name>
    <name evidence="13" type="ORF">LTR05_005139</name>
</gene>
<accession>A0AAN7T0F1</accession>
<dbReference type="PROSITE" id="PS51195">
    <property type="entry name" value="Q_MOTIF"/>
    <property type="match status" value="1"/>
</dbReference>
<feature type="domain" description="Helicase ATP-binding" evidence="10">
    <location>
        <begin position="155"/>
        <end position="373"/>
    </location>
</feature>
<dbReference type="SMART" id="SM00487">
    <property type="entry name" value="DEXDc"/>
    <property type="match status" value="1"/>
</dbReference>
<dbReference type="InterPro" id="IPR014001">
    <property type="entry name" value="Helicase_ATP-bd"/>
</dbReference>
<sequence length="584" mass="65675">MKQKRRPARMLLADDVSKSPKKKENESPFAGMNRIDPGPRLRAIQDKAITRAAKVEEEQKRPAKYVVKNKDDRPLFHALKMQTALAPLSYSARTSLQEKLDKIETFEQLNLRADVIDAVRNQALGYLEYIDPTPAQKLAIPALLSRKGEMQKSKKTGENNYDKFLLAAETGSGKTLAYLLPIIHHIKNHEDLEKAEAIVQAEQKAKTQERRKHDEHVFEVEPPKLADQQDPESTTGRPRALILLPSSELVDQISKVAKIMAHTVKYRTAGISSSNTPTVIRSRLFNPKGVDIIVSTPHLISSIAEKEPHILSKVNYIVADEADSLFDRSFRDTTLGIIDRAAPSLKQLILCSATIPVNLDKFIDNRFPMMKRLVTPKLHSVPRRVQLGMVDIDKQPYQGNRTLACADVIWQLGKAEHDDTGSHHTVKHIICFVNEREKAEELATFLISKGVDATALTRDTTEARRGSILESFTSPSRVEGEIKNKPKDFLPFELPIQQSTSPKQLNNTKVLVTTDLGSRGIDTLAVRHAILYDVPHTSIDFIHRLGRLGRMNRRGRAVVLVGSKDRKDIVREVRDAMYRGQALI</sequence>
<dbReference type="GO" id="GO:0005524">
    <property type="term" value="F:ATP binding"/>
    <property type="evidence" value="ECO:0007669"/>
    <property type="project" value="UniProtKB-KW"/>
</dbReference>
<protein>
    <recommendedName>
        <fullName evidence="1">RNA helicase</fullName>
        <ecNumber evidence="1">3.6.4.13</ecNumber>
    </recommendedName>
</protein>
<keyword evidence="6" id="KW-0694">RNA-binding</keyword>
<dbReference type="Gene3D" id="3.40.50.300">
    <property type="entry name" value="P-loop containing nucleotide triphosphate hydrolases"/>
    <property type="match status" value="2"/>
</dbReference>
<evidence type="ECO:0000313" key="14">
    <source>
        <dbReference type="Proteomes" id="UP001309876"/>
    </source>
</evidence>
<dbReference type="InterPro" id="IPR027417">
    <property type="entry name" value="P-loop_NTPase"/>
</dbReference>
<proteinExistence type="predicted"/>
<evidence type="ECO:0000256" key="7">
    <source>
        <dbReference type="ARBA" id="ARBA00047984"/>
    </source>
</evidence>
<keyword evidence="4 13" id="KW-0347">Helicase</keyword>
<dbReference type="Pfam" id="PF00271">
    <property type="entry name" value="Helicase_C"/>
    <property type="match status" value="1"/>
</dbReference>
<dbReference type="AlphaFoldDB" id="A0AAN7T0F1"/>
<keyword evidence="3 13" id="KW-0378">Hydrolase</keyword>
<evidence type="ECO:0000256" key="5">
    <source>
        <dbReference type="ARBA" id="ARBA00022840"/>
    </source>
</evidence>
<dbReference type="PROSITE" id="PS51192">
    <property type="entry name" value="HELICASE_ATP_BIND_1"/>
    <property type="match status" value="1"/>
</dbReference>
<evidence type="ECO:0000256" key="1">
    <source>
        <dbReference type="ARBA" id="ARBA00012552"/>
    </source>
</evidence>
<dbReference type="InterPro" id="IPR001650">
    <property type="entry name" value="Helicase_C-like"/>
</dbReference>
<comment type="catalytic activity">
    <reaction evidence="7">
        <text>ATP + H2O = ADP + phosphate + H(+)</text>
        <dbReference type="Rhea" id="RHEA:13065"/>
        <dbReference type="ChEBI" id="CHEBI:15377"/>
        <dbReference type="ChEBI" id="CHEBI:15378"/>
        <dbReference type="ChEBI" id="CHEBI:30616"/>
        <dbReference type="ChEBI" id="CHEBI:43474"/>
        <dbReference type="ChEBI" id="CHEBI:456216"/>
        <dbReference type="EC" id="3.6.4.13"/>
    </reaction>
</comment>
<dbReference type="PANTHER" id="PTHR47960">
    <property type="entry name" value="DEAD-BOX ATP-DEPENDENT RNA HELICASE 50"/>
    <property type="match status" value="1"/>
</dbReference>
<feature type="domain" description="Helicase C-terminal" evidence="11">
    <location>
        <begin position="407"/>
        <end position="584"/>
    </location>
</feature>
<evidence type="ECO:0000259" key="10">
    <source>
        <dbReference type="PROSITE" id="PS51192"/>
    </source>
</evidence>
<evidence type="ECO:0000256" key="6">
    <source>
        <dbReference type="ARBA" id="ARBA00022884"/>
    </source>
</evidence>
<dbReference type="Pfam" id="PF00270">
    <property type="entry name" value="DEAD"/>
    <property type="match status" value="1"/>
</dbReference>
<keyword evidence="5" id="KW-0067">ATP-binding</keyword>
<dbReference type="GO" id="GO:0003724">
    <property type="term" value="F:RNA helicase activity"/>
    <property type="evidence" value="ECO:0007669"/>
    <property type="project" value="UniProtKB-EC"/>
</dbReference>
<dbReference type="InterPro" id="IPR011545">
    <property type="entry name" value="DEAD/DEAH_box_helicase_dom"/>
</dbReference>
<dbReference type="SMART" id="SM00490">
    <property type="entry name" value="HELICc"/>
    <property type="match status" value="1"/>
</dbReference>
<dbReference type="GO" id="GO:0016787">
    <property type="term" value="F:hydrolase activity"/>
    <property type="evidence" value="ECO:0007669"/>
    <property type="project" value="UniProtKB-KW"/>
</dbReference>
<evidence type="ECO:0000256" key="3">
    <source>
        <dbReference type="ARBA" id="ARBA00022801"/>
    </source>
</evidence>
<feature type="compositionally biased region" description="Basic and acidic residues" evidence="9">
    <location>
        <begin position="15"/>
        <end position="26"/>
    </location>
</feature>
<dbReference type="EC" id="3.6.4.13" evidence="1"/>
<feature type="domain" description="DEAD-box RNA helicase Q" evidence="12">
    <location>
        <begin position="104"/>
        <end position="137"/>
    </location>
</feature>
<evidence type="ECO:0000256" key="8">
    <source>
        <dbReference type="PROSITE-ProRule" id="PRU00552"/>
    </source>
</evidence>
<feature type="region of interest" description="Disordered" evidence="9">
    <location>
        <begin position="1"/>
        <end position="40"/>
    </location>
</feature>
<name>A0AAN7T0F1_9EURO</name>
<evidence type="ECO:0000259" key="11">
    <source>
        <dbReference type="PROSITE" id="PS51194"/>
    </source>
</evidence>
<evidence type="ECO:0000259" key="12">
    <source>
        <dbReference type="PROSITE" id="PS51195"/>
    </source>
</evidence>
<feature type="short sequence motif" description="Q motif" evidence="8">
    <location>
        <begin position="104"/>
        <end position="137"/>
    </location>
</feature>
<dbReference type="SUPFAM" id="SSF52540">
    <property type="entry name" value="P-loop containing nucleoside triphosphate hydrolases"/>
    <property type="match status" value="1"/>
</dbReference>
<evidence type="ECO:0000256" key="2">
    <source>
        <dbReference type="ARBA" id="ARBA00022741"/>
    </source>
</evidence>
<dbReference type="CDD" id="cd18787">
    <property type="entry name" value="SF2_C_DEAD"/>
    <property type="match status" value="1"/>
</dbReference>
<dbReference type="PROSITE" id="PS51194">
    <property type="entry name" value="HELICASE_CTER"/>
    <property type="match status" value="1"/>
</dbReference>
<dbReference type="InterPro" id="IPR014014">
    <property type="entry name" value="RNA_helicase_DEAD_Q_motif"/>
</dbReference>
<dbReference type="EMBL" id="JAVRRJ010000004">
    <property type="protein sequence ID" value="KAK5085850.1"/>
    <property type="molecule type" value="Genomic_DNA"/>
</dbReference>
<dbReference type="Proteomes" id="UP001309876">
    <property type="component" value="Unassembled WGS sequence"/>
</dbReference>
<dbReference type="GO" id="GO:0003723">
    <property type="term" value="F:RNA binding"/>
    <property type="evidence" value="ECO:0007669"/>
    <property type="project" value="UniProtKB-KW"/>
</dbReference>
<keyword evidence="14" id="KW-1185">Reference proteome</keyword>
<evidence type="ECO:0000313" key="13">
    <source>
        <dbReference type="EMBL" id="KAK5085850.1"/>
    </source>
</evidence>
<evidence type="ECO:0000256" key="4">
    <source>
        <dbReference type="ARBA" id="ARBA00022806"/>
    </source>
</evidence>
<keyword evidence="2" id="KW-0547">Nucleotide-binding</keyword>
<comment type="caution">
    <text evidence="13">The sequence shown here is derived from an EMBL/GenBank/DDBJ whole genome shotgun (WGS) entry which is preliminary data.</text>
</comment>